<dbReference type="GO" id="GO:0003677">
    <property type="term" value="F:DNA binding"/>
    <property type="evidence" value="ECO:0007669"/>
    <property type="project" value="UniProtKB-KW"/>
</dbReference>
<evidence type="ECO:0000313" key="2">
    <source>
        <dbReference type="EMBL" id="SIN67841.1"/>
    </source>
</evidence>
<evidence type="ECO:0000259" key="1">
    <source>
        <dbReference type="PROSITE" id="PS50943"/>
    </source>
</evidence>
<dbReference type="PROSITE" id="PS50943">
    <property type="entry name" value="HTH_CROC1"/>
    <property type="match status" value="1"/>
</dbReference>
<name>A0A1N6CTY8_9GAMM</name>
<protein>
    <submittedName>
        <fullName evidence="2">DNA-binding transcriptional regulator, XRE-family HTH domain</fullName>
    </submittedName>
</protein>
<dbReference type="AlphaFoldDB" id="A0A1N6CTY8"/>
<accession>A0A1N6CTY8</accession>
<feature type="domain" description="HTH cro/C1-type" evidence="1">
    <location>
        <begin position="9"/>
        <end position="63"/>
    </location>
</feature>
<dbReference type="Gene3D" id="1.10.260.40">
    <property type="entry name" value="lambda repressor-like DNA-binding domains"/>
    <property type="match status" value="2"/>
</dbReference>
<dbReference type="InterPro" id="IPR010982">
    <property type="entry name" value="Lambda_DNA-bd_dom_sf"/>
</dbReference>
<keyword evidence="2" id="KW-0238">DNA-binding</keyword>
<gene>
    <name evidence="2" type="ORF">SAMN05878438_2272</name>
</gene>
<dbReference type="SMART" id="SM00530">
    <property type="entry name" value="HTH_XRE"/>
    <property type="match status" value="2"/>
</dbReference>
<dbReference type="SUPFAM" id="SSF47413">
    <property type="entry name" value="lambda repressor-like DNA-binding domains"/>
    <property type="match status" value="2"/>
</dbReference>
<organism evidence="2 3">
    <name type="scientific">Vreelandella aquamarina</name>
    <dbReference type="NCBI Taxonomy" id="77097"/>
    <lineage>
        <taxon>Bacteria</taxon>
        <taxon>Pseudomonadati</taxon>
        <taxon>Pseudomonadota</taxon>
        <taxon>Gammaproteobacteria</taxon>
        <taxon>Oceanospirillales</taxon>
        <taxon>Halomonadaceae</taxon>
        <taxon>Vreelandella</taxon>
    </lineage>
</organism>
<dbReference type="Proteomes" id="UP000185024">
    <property type="component" value="Unassembled WGS sequence"/>
</dbReference>
<sequence length="182" mass="20598">MSSDLGKKVREIREAEGLGRQAFCGLVDVPKQTLINVEMGRSGPSGKLLAEVSKAFSKYTLWLMTDQTDEANGQVSPREENTKRMSMPDSIEYIGKYSLIEIRDVLKKNMKDRGITTKQVAKETGLSEKDLNEFFNRSGNIVKDKECELKAYIYLMQSDFLDKSLLERINSVSYVISERLPG</sequence>
<dbReference type="EMBL" id="FSQX01000001">
    <property type="protein sequence ID" value="SIN67841.1"/>
    <property type="molecule type" value="Genomic_DNA"/>
</dbReference>
<dbReference type="GeneID" id="97278572"/>
<dbReference type="InterPro" id="IPR001387">
    <property type="entry name" value="Cro/C1-type_HTH"/>
</dbReference>
<dbReference type="RefSeq" id="WP_062363694.1">
    <property type="nucleotide sequence ID" value="NZ_BJOI01000137.1"/>
</dbReference>
<proteinExistence type="predicted"/>
<reference evidence="2 3" key="1">
    <citation type="submission" date="2016-11" db="EMBL/GenBank/DDBJ databases">
        <authorList>
            <person name="Jaros S."/>
            <person name="Januszkiewicz K."/>
            <person name="Wedrychowicz H."/>
        </authorList>
    </citation>
    <scope>NUCLEOTIDE SEQUENCE [LARGE SCALE GENOMIC DNA]</scope>
    <source>
        <strain evidence="2 3">ACAM 239</strain>
    </source>
</reference>
<dbReference type="CDD" id="cd00093">
    <property type="entry name" value="HTH_XRE"/>
    <property type="match status" value="1"/>
</dbReference>
<evidence type="ECO:0000313" key="3">
    <source>
        <dbReference type="Proteomes" id="UP000185024"/>
    </source>
</evidence>